<feature type="domain" description="Tryptophan synthase beta chain-like PALP" evidence="3">
    <location>
        <begin position="81"/>
        <end position="271"/>
    </location>
</feature>
<reference evidence="5" key="1">
    <citation type="submission" date="2018-05" db="EMBL/GenBank/DDBJ databases">
        <authorList>
            <person name="Lanie J.A."/>
            <person name="Ng W.-L."/>
            <person name="Kazmierczak K.M."/>
            <person name="Andrzejewski T.M."/>
            <person name="Davidsen T.M."/>
            <person name="Wayne K.J."/>
            <person name="Tettelin H."/>
            <person name="Glass J.I."/>
            <person name="Rusch D."/>
            <person name="Podicherti R."/>
            <person name="Tsui H.-C.T."/>
            <person name="Winkler M.E."/>
        </authorList>
    </citation>
    <scope>NUCLEOTIDE SEQUENCE</scope>
</reference>
<dbReference type="Pfam" id="PF14821">
    <property type="entry name" value="Thr_synth_N"/>
    <property type="match status" value="1"/>
</dbReference>
<dbReference type="Gene3D" id="3.90.1380.10">
    <property type="entry name" value="Threonine synthase, N-terminal domain"/>
    <property type="match status" value="1"/>
</dbReference>
<comment type="cofactor">
    <cofactor evidence="1">
        <name>pyridoxal 5'-phosphate</name>
        <dbReference type="ChEBI" id="CHEBI:597326"/>
    </cofactor>
</comment>
<dbReference type="Gene3D" id="3.40.50.1100">
    <property type="match status" value="1"/>
</dbReference>
<dbReference type="InterPro" id="IPR001926">
    <property type="entry name" value="TrpB-like_PALP"/>
</dbReference>
<gene>
    <name evidence="5" type="ORF">METZ01_LOCUS97163</name>
</gene>
<dbReference type="GO" id="GO:0003824">
    <property type="term" value="F:catalytic activity"/>
    <property type="evidence" value="ECO:0007669"/>
    <property type="project" value="UniProtKB-ARBA"/>
</dbReference>
<dbReference type="GO" id="GO:0006520">
    <property type="term" value="P:amino acid metabolic process"/>
    <property type="evidence" value="ECO:0007669"/>
    <property type="project" value="InterPro"/>
</dbReference>
<protein>
    <recommendedName>
        <fullName evidence="6">Threonine synthase</fullName>
    </recommendedName>
</protein>
<dbReference type="PANTHER" id="PTHR42690">
    <property type="entry name" value="THREONINE SYNTHASE FAMILY MEMBER"/>
    <property type="match status" value="1"/>
</dbReference>
<evidence type="ECO:0008006" key="6">
    <source>
        <dbReference type="Google" id="ProtNLM"/>
    </source>
</evidence>
<proteinExistence type="predicted"/>
<dbReference type="PANTHER" id="PTHR42690:SF1">
    <property type="entry name" value="THREONINE SYNTHASE-LIKE 2"/>
    <property type="match status" value="1"/>
</dbReference>
<sequence length="285" mass="30619">MLYLSTQGGHESDIVGALMQGLSPDGGLYVPEELPSIDSRQLNSETIPGFAADFLSPFFENSSLSPVLGEICRDALNFPIPLHSLEAKNGNLAVLEVFHGPTAAFKDVGARFLAACMEKILPEFSISDARPVTILVATSGDTGGAVASAFHRRTGVRVGVLFPKDQVSPRQKHQLTCWDGNIRSFEVDGSFDDCQALVKAAFTNPELNKVHRFSAANSINIGRLLPQAVYHGIASLQYWRAHGSRPNFIVPTGNLGNAMACIWAKGMGMPIGDIVLATNLNRTIA</sequence>
<feature type="non-terminal residue" evidence="5">
    <location>
        <position position="285"/>
    </location>
</feature>
<keyword evidence="2" id="KW-0663">Pyridoxal phosphate</keyword>
<dbReference type="EMBL" id="UINC01009912">
    <property type="protein sequence ID" value="SVA44309.1"/>
    <property type="molecule type" value="Genomic_DNA"/>
</dbReference>
<evidence type="ECO:0000256" key="1">
    <source>
        <dbReference type="ARBA" id="ARBA00001933"/>
    </source>
</evidence>
<dbReference type="InterPro" id="IPR036052">
    <property type="entry name" value="TrpB-like_PALP_sf"/>
</dbReference>
<feature type="domain" description="Threonine synthase N-terminal" evidence="4">
    <location>
        <begin position="3"/>
        <end position="75"/>
    </location>
</feature>
<evidence type="ECO:0000259" key="3">
    <source>
        <dbReference type="Pfam" id="PF00291"/>
    </source>
</evidence>
<dbReference type="InterPro" id="IPR029144">
    <property type="entry name" value="Thr_synth_N"/>
</dbReference>
<dbReference type="SUPFAM" id="SSF53686">
    <property type="entry name" value="Tryptophan synthase beta subunit-like PLP-dependent enzymes"/>
    <property type="match status" value="1"/>
</dbReference>
<name>A0A381VVH3_9ZZZZ</name>
<accession>A0A381VVH3</accession>
<dbReference type="AlphaFoldDB" id="A0A381VVH3"/>
<evidence type="ECO:0000313" key="5">
    <source>
        <dbReference type="EMBL" id="SVA44309.1"/>
    </source>
</evidence>
<dbReference type="Pfam" id="PF00291">
    <property type="entry name" value="PALP"/>
    <property type="match status" value="1"/>
</dbReference>
<evidence type="ECO:0000256" key="2">
    <source>
        <dbReference type="ARBA" id="ARBA00022898"/>
    </source>
</evidence>
<dbReference type="PROSITE" id="PS00165">
    <property type="entry name" value="DEHYDRATASE_SER_THR"/>
    <property type="match status" value="1"/>
</dbReference>
<dbReference type="InterPro" id="IPR000634">
    <property type="entry name" value="Ser/Thr_deHydtase_PyrdxlP-BS"/>
</dbReference>
<dbReference type="InterPro" id="IPR051166">
    <property type="entry name" value="Threonine_Synthase"/>
</dbReference>
<dbReference type="InterPro" id="IPR037158">
    <property type="entry name" value="Thr_synth_N_sf"/>
</dbReference>
<evidence type="ECO:0000259" key="4">
    <source>
        <dbReference type="Pfam" id="PF14821"/>
    </source>
</evidence>
<organism evidence="5">
    <name type="scientific">marine metagenome</name>
    <dbReference type="NCBI Taxonomy" id="408172"/>
    <lineage>
        <taxon>unclassified sequences</taxon>
        <taxon>metagenomes</taxon>
        <taxon>ecological metagenomes</taxon>
    </lineage>
</organism>
<dbReference type="GO" id="GO:0030170">
    <property type="term" value="F:pyridoxal phosphate binding"/>
    <property type="evidence" value="ECO:0007669"/>
    <property type="project" value="InterPro"/>
</dbReference>